<evidence type="ECO:0000313" key="2">
    <source>
        <dbReference type="EMBL" id="MBO1359379.1"/>
    </source>
</evidence>
<protein>
    <submittedName>
        <fullName evidence="2">GNAT family N-acetyltransferase</fullName>
    </submittedName>
</protein>
<sequence length="185" mass="20861">MEPTTRAVVDVTFMEMSRPPEGPARPLPPGWSIDRDIRPSVAFYRELYDRVGRDYCWWMRQVMPDTELADVLAEPGRSVSVLLENGRVRGFFELELPQEDLVNLGYFGLYPEAVGKGVGSAFLRAALDAAWESAPRAVRVNTCSADHPRALPAYKKAGFRIQCVVREAWDIPDRLGLQVPERLRG</sequence>
<feature type="domain" description="N-acetyltransferase" evidence="1">
    <location>
        <begin position="22"/>
        <end position="178"/>
    </location>
</feature>
<dbReference type="CDD" id="cd04301">
    <property type="entry name" value="NAT_SF"/>
    <property type="match status" value="1"/>
</dbReference>
<dbReference type="SUPFAM" id="SSF55729">
    <property type="entry name" value="Acyl-CoA N-acyltransferases (Nat)"/>
    <property type="match status" value="1"/>
</dbReference>
<dbReference type="EMBL" id="JAFVMF010000005">
    <property type="protein sequence ID" value="MBO1359379.1"/>
    <property type="molecule type" value="Genomic_DNA"/>
</dbReference>
<dbReference type="Proteomes" id="UP000664771">
    <property type="component" value="Unassembled WGS sequence"/>
</dbReference>
<accession>A0ABS3LTZ2</accession>
<dbReference type="RefSeq" id="WP_207880344.1">
    <property type="nucleotide sequence ID" value="NZ_JAFVMF010000005.1"/>
</dbReference>
<name>A0ABS3LTZ2_9PROT</name>
<organism evidence="2 3">
    <name type="scientific">Acetobacter sacchari</name>
    <dbReference type="NCBI Taxonomy" id="2661687"/>
    <lineage>
        <taxon>Bacteria</taxon>
        <taxon>Pseudomonadati</taxon>
        <taxon>Pseudomonadota</taxon>
        <taxon>Alphaproteobacteria</taxon>
        <taxon>Acetobacterales</taxon>
        <taxon>Acetobacteraceae</taxon>
        <taxon>Acetobacter</taxon>
    </lineage>
</organism>
<dbReference type="PROSITE" id="PS51186">
    <property type="entry name" value="GNAT"/>
    <property type="match status" value="1"/>
</dbReference>
<dbReference type="InterPro" id="IPR016181">
    <property type="entry name" value="Acyl_CoA_acyltransferase"/>
</dbReference>
<keyword evidence="3" id="KW-1185">Reference proteome</keyword>
<gene>
    <name evidence="2" type="ORF">J2D73_06160</name>
</gene>
<proteinExistence type="predicted"/>
<dbReference type="Pfam" id="PF00583">
    <property type="entry name" value="Acetyltransf_1"/>
    <property type="match status" value="1"/>
</dbReference>
<evidence type="ECO:0000313" key="3">
    <source>
        <dbReference type="Proteomes" id="UP000664771"/>
    </source>
</evidence>
<comment type="caution">
    <text evidence="2">The sequence shown here is derived from an EMBL/GenBank/DDBJ whole genome shotgun (WGS) entry which is preliminary data.</text>
</comment>
<evidence type="ECO:0000259" key="1">
    <source>
        <dbReference type="PROSITE" id="PS51186"/>
    </source>
</evidence>
<dbReference type="Gene3D" id="3.40.630.30">
    <property type="match status" value="1"/>
</dbReference>
<dbReference type="InterPro" id="IPR000182">
    <property type="entry name" value="GNAT_dom"/>
</dbReference>
<reference evidence="2 3" key="1">
    <citation type="submission" date="2021-03" db="EMBL/GenBank/DDBJ databases">
        <title>The complete genome sequence of Acetobacter sacchari TBRC 11175.</title>
        <authorList>
            <person name="Charoenyingcharoen P."/>
            <person name="Yukphan P."/>
        </authorList>
    </citation>
    <scope>NUCLEOTIDE SEQUENCE [LARGE SCALE GENOMIC DNA]</scope>
    <source>
        <strain evidence="2 3">TBRC 11175</strain>
    </source>
</reference>